<keyword evidence="2" id="KW-1185">Reference proteome</keyword>
<reference evidence="1 2" key="1">
    <citation type="journal article" date="2019" name="Nat. Ecol. Evol.">
        <title>Megaphylogeny resolves global patterns of mushroom evolution.</title>
        <authorList>
            <person name="Varga T."/>
            <person name="Krizsan K."/>
            <person name="Foldi C."/>
            <person name="Dima B."/>
            <person name="Sanchez-Garcia M."/>
            <person name="Sanchez-Ramirez S."/>
            <person name="Szollosi G.J."/>
            <person name="Szarkandi J.G."/>
            <person name="Papp V."/>
            <person name="Albert L."/>
            <person name="Andreopoulos W."/>
            <person name="Angelini C."/>
            <person name="Antonin V."/>
            <person name="Barry K.W."/>
            <person name="Bougher N.L."/>
            <person name="Buchanan P."/>
            <person name="Buyck B."/>
            <person name="Bense V."/>
            <person name="Catcheside P."/>
            <person name="Chovatia M."/>
            <person name="Cooper J."/>
            <person name="Damon W."/>
            <person name="Desjardin D."/>
            <person name="Finy P."/>
            <person name="Geml J."/>
            <person name="Haridas S."/>
            <person name="Hughes K."/>
            <person name="Justo A."/>
            <person name="Karasinski D."/>
            <person name="Kautmanova I."/>
            <person name="Kiss B."/>
            <person name="Kocsube S."/>
            <person name="Kotiranta H."/>
            <person name="LaButti K.M."/>
            <person name="Lechner B.E."/>
            <person name="Liimatainen K."/>
            <person name="Lipzen A."/>
            <person name="Lukacs Z."/>
            <person name="Mihaltcheva S."/>
            <person name="Morgado L.N."/>
            <person name="Niskanen T."/>
            <person name="Noordeloos M.E."/>
            <person name="Ohm R.A."/>
            <person name="Ortiz-Santana B."/>
            <person name="Ovrebo C."/>
            <person name="Racz N."/>
            <person name="Riley R."/>
            <person name="Savchenko A."/>
            <person name="Shiryaev A."/>
            <person name="Soop K."/>
            <person name="Spirin V."/>
            <person name="Szebenyi C."/>
            <person name="Tomsovsky M."/>
            <person name="Tulloss R.E."/>
            <person name="Uehling J."/>
            <person name="Grigoriev I.V."/>
            <person name="Vagvolgyi C."/>
            <person name="Papp T."/>
            <person name="Martin F.M."/>
            <person name="Miettinen O."/>
            <person name="Hibbett D.S."/>
            <person name="Nagy L.G."/>
        </authorList>
    </citation>
    <scope>NUCLEOTIDE SEQUENCE [LARGE SCALE GENOMIC DNA]</scope>
    <source>
        <strain evidence="1 2">NL-1719</strain>
    </source>
</reference>
<sequence length="418" mass="47457">MARNPYSNVTVLDYFRPSPVRGQLEPWDPSTAAGWRYLQTTDTLDEFKVLLPPGTANMYEQLLKLEGLELAKKSAISWQRLLEIRHLKDRMIRKCQKLPASVAQRKMVRNGTFGFSTIVAPPDFRVKEMEKWFRNQQKNVMQKRPTPQTQSIRGTAQCCSRCAAAEQKRMLEKQSTSKNAHSVKPKALPTPTNTKALPPPTSPKTTTAPAIETSRSPKGPTTPLQIELPARPVSPGINILASPPPLRYPFRPQYPNNELPLASDSTLGEEPHGETDKLADIPRIPRRRRSCIKRNSIGDLAKTVSWADDRNLDQARVLQDAQTSKLKWEEVRDVYTKQMTGLDTLQNQVTDNLSQLRIEVEQLEKLDSTLRQQRETIRQTFKDLEQNQESLQTKVREAIEADDRVATVTALNNLTQPH</sequence>
<dbReference type="Proteomes" id="UP000308600">
    <property type="component" value="Unassembled WGS sequence"/>
</dbReference>
<evidence type="ECO:0000313" key="1">
    <source>
        <dbReference type="EMBL" id="TFK77136.1"/>
    </source>
</evidence>
<protein>
    <submittedName>
        <fullName evidence="1">Uncharacterized protein</fullName>
    </submittedName>
</protein>
<gene>
    <name evidence="1" type="ORF">BDN72DRAFT_830303</name>
</gene>
<name>A0ACD3BH37_9AGAR</name>
<accession>A0ACD3BH37</accession>
<dbReference type="EMBL" id="ML208259">
    <property type="protein sequence ID" value="TFK77136.1"/>
    <property type="molecule type" value="Genomic_DNA"/>
</dbReference>
<organism evidence="1 2">
    <name type="scientific">Pluteus cervinus</name>
    <dbReference type="NCBI Taxonomy" id="181527"/>
    <lineage>
        <taxon>Eukaryota</taxon>
        <taxon>Fungi</taxon>
        <taxon>Dikarya</taxon>
        <taxon>Basidiomycota</taxon>
        <taxon>Agaricomycotina</taxon>
        <taxon>Agaricomycetes</taxon>
        <taxon>Agaricomycetidae</taxon>
        <taxon>Agaricales</taxon>
        <taxon>Pluteineae</taxon>
        <taxon>Pluteaceae</taxon>
        <taxon>Pluteus</taxon>
    </lineage>
</organism>
<proteinExistence type="predicted"/>
<evidence type="ECO:0000313" key="2">
    <source>
        <dbReference type="Proteomes" id="UP000308600"/>
    </source>
</evidence>